<dbReference type="GO" id="GO:0019323">
    <property type="term" value="P:pentose catabolic process"/>
    <property type="evidence" value="ECO:0007669"/>
    <property type="project" value="TreeGrafter"/>
</dbReference>
<dbReference type="GO" id="GO:0005829">
    <property type="term" value="C:cytosol"/>
    <property type="evidence" value="ECO:0007669"/>
    <property type="project" value="TreeGrafter"/>
</dbReference>
<dbReference type="GO" id="GO:0016832">
    <property type="term" value="F:aldehyde-lyase activity"/>
    <property type="evidence" value="ECO:0007669"/>
    <property type="project" value="TreeGrafter"/>
</dbReference>
<dbReference type="SUPFAM" id="SSF53639">
    <property type="entry name" value="AraD/HMP-PK domain-like"/>
    <property type="match status" value="1"/>
</dbReference>
<organism evidence="3 4">
    <name type="scientific">Niveispirillum cyanobacteriorum</name>
    <dbReference type="NCBI Taxonomy" id="1612173"/>
    <lineage>
        <taxon>Bacteria</taxon>
        <taxon>Pseudomonadati</taxon>
        <taxon>Pseudomonadota</taxon>
        <taxon>Alphaproteobacteria</taxon>
        <taxon>Rhodospirillales</taxon>
        <taxon>Azospirillaceae</taxon>
        <taxon>Niveispirillum</taxon>
    </lineage>
</organism>
<name>A0A2K9NL85_9PROT</name>
<dbReference type="Pfam" id="PF00596">
    <property type="entry name" value="Aldolase_II"/>
    <property type="match status" value="1"/>
</dbReference>
<evidence type="ECO:0000256" key="2">
    <source>
        <dbReference type="ARBA" id="ARBA00023239"/>
    </source>
</evidence>
<dbReference type="RefSeq" id="WP_102114665.1">
    <property type="nucleotide sequence ID" value="NZ_BMGN01000001.1"/>
</dbReference>
<dbReference type="Gene3D" id="3.40.225.10">
    <property type="entry name" value="Class II aldolase/adducin N-terminal domain"/>
    <property type="match status" value="1"/>
</dbReference>
<dbReference type="SMART" id="SM01007">
    <property type="entry name" value="Aldolase_II"/>
    <property type="match status" value="1"/>
</dbReference>
<evidence type="ECO:0000313" key="4">
    <source>
        <dbReference type="Proteomes" id="UP000234752"/>
    </source>
</evidence>
<protein>
    <submittedName>
        <fullName evidence="3">Class II aldolase family protein</fullName>
    </submittedName>
</protein>
<dbReference type="AlphaFoldDB" id="A0A2K9NL85"/>
<keyword evidence="4" id="KW-1185">Reference proteome</keyword>
<proteinExistence type="predicted"/>
<dbReference type="InterPro" id="IPR036409">
    <property type="entry name" value="Aldolase_II/adducin_N_sf"/>
</dbReference>
<dbReference type="PANTHER" id="PTHR22789:SF0">
    <property type="entry name" value="3-OXO-TETRONATE 4-PHOSPHATE DECARBOXYLASE-RELATED"/>
    <property type="match status" value="1"/>
</dbReference>
<reference evidence="3 4" key="1">
    <citation type="submission" date="2017-12" db="EMBL/GenBank/DDBJ databases">
        <title>Genomes of bacteria within cyanobacterial aggregates.</title>
        <authorList>
            <person name="Cai H."/>
        </authorList>
    </citation>
    <scope>NUCLEOTIDE SEQUENCE [LARGE SCALE GENOMIC DNA]</scope>
    <source>
        <strain evidence="3 4">TH16</strain>
        <plasmid evidence="3 4">unnamed1</plasmid>
    </source>
</reference>
<evidence type="ECO:0000313" key="3">
    <source>
        <dbReference type="EMBL" id="AUN33145.1"/>
    </source>
</evidence>
<gene>
    <name evidence="3" type="ORF">C0V82_22395</name>
</gene>
<dbReference type="PANTHER" id="PTHR22789">
    <property type="entry name" value="FUCULOSE PHOSPHATE ALDOLASE"/>
    <property type="match status" value="1"/>
</dbReference>
<dbReference type="KEGG" id="ncb:C0V82_22395"/>
<dbReference type="InterPro" id="IPR050197">
    <property type="entry name" value="Aldolase_class_II_sugar_metab"/>
</dbReference>
<dbReference type="InterPro" id="IPR001303">
    <property type="entry name" value="Aldolase_II/adducin_N"/>
</dbReference>
<accession>A0A2K9NL85</accession>
<keyword evidence="1" id="KW-0479">Metal-binding</keyword>
<dbReference type="OrthoDB" id="5291399at2"/>
<keyword evidence="3" id="KW-0614">Plasmid</keyword>
<evidence type="ECO:0000256" key="1">
    <source>
        <dbReference type="ARBA" id="ARBA00022723"/>
    </source>
</evidence>
<sequence>MSVDAACHDLALANRILAHEGVVDAFGHVSLRHPDRPGHFLLSRSVSPDQVVPEDIMCFGPDGQAADGDARAPYLERFIHAAIYEARPDVAAVVHSHAHDLIPFGVTGTEVRPLLHVAGPLGRVPVWDIADRFGETSLLVTNMVQGRDLAERLGAGRAVLMRGHGGVVVGDGLRAAVIMAVYLQVNAGLDLKARQLGPVRYLSDGEVALSFDAILAEGPARRAWEYFKRKVETHT</sequence>
<dbReference type="EMBL" id="CP025613">
    <property type="protein sequence ID" value="AUN33145.1"/>
    <property type="molecule type" value="Genomic_DNA"/>
</dbReference>
<dbReference type="Proteomes" id="UP000234752">
    <property type="component" value="Plasmid unnamed1"/>
</dbReference>
<dbReference type="GO" id="GO:0046872">
    <property type="term" value="F:metal ion binding"/>
    <property type="evidence" value="ECO:0007669"/>
    <property type="project" value="UniProtKB-KW"/>
</dbReference>
<keyword evidence="2" id="KW-0456">Lyase</keyword>
<geneLocation type="plasmid" evidence="3 4">
    <name>unnamed1</name>
</geneLocation>